<dbReference type="InterPro" id="IPR020479">
    <property type="entry name" value="HD_metazoa"/>
</dbReference>
<dbReference type="PRINTS" id="PR00031">
    <property type="entry name" value="HTHREPRESSR"/>
</dbReference>
<dbReference type="SMART" id="SM00389">
    <property type="entry name" value="HOX"/>
    <property type="match status" value="1"/>
</dbReference>
<accession>A0ABN8MPA1</accession>
<comment type="caution">
    <text evidence="8">The sequence shown here is derived from an EMBL/GenBank/DDBJ whole genome shotgun (WGS) entry which is preliminary data.</text>
</comment>
<dbReference type="Pfam" id="PF00046">
    <property type="entry name" value="Homeodomain"/>
    <property type="match status" value="1"/>
</dbReference>
<dbReference type="CDD" id="cd00086">
    <property type="entry name" value="homeodomain"/>
    <property type="match status" value="1"/>
</dbReference>
<dbReference type="InterPro" id="IPR000047">
    <property type="entry name" value="HTH_motif"/>
</dbReference>
<sequence>MLQIARYPLPFNPTPVLCPLCTLPPGNTRFTFQPCCFYPTETHPESQVHLPVNSLMSLRRSSFEPYRAPVRSVNGIPLASQNFHSPSNEDITRVQPVRSSGVGANQHDGKSNKDDSGNLHCTALSGIKKKRRKRTIFTCEQLSRLESLFEEQQYIVGTERQQLAEALNLSETQIKIWFQNRRIKWRKENKQNFPDFFGASPFSVACARIRHSRGLDSWDDE</sequence>
<gene>
    <name evidence="8" type="ORF">PEVE_00037105</name>
</gene>
<evidence type="ECO:0000313" key="9">
    <source>
        <dbReference type="Proteomes" id="UP001159427"/>
    </source>
</evidence>
<evidence type="ECO:0000256" key="2">
    <source>
        <dbReference type="ARBA" id="ARBA00023125"/>
    </source>
</evidence>
<organism evidence="8 9">
    <name type="scientific">Porites evermanni</name>
    <dbReference type="NCBI Taxonomy" id="104178"/>
    <lineage>
        <taxon>Eukaryota</taxon>
        <taxon>Metazoa</taxon>
        <taxon>Cnidaria</taxon>
        <taxon>Anthozoa</taxon>
        <taxon>Hexacorallia</taxon>
        <taxon>Scleractinia</taxon>
        <taxon>Fungiina</taxon>
        <taxon>Poritidae</taxon>
        <taxon>Porites</taxon>
    </lineage>
</organism>
<dbReference type="EMBL" id="CALNXI010000600">
    <property type="protein sequence ID" value="CAH3029926.1"/>
    <property type="molecule type" value="Genomic_DNA"/>
</dbReference>
<comment type="subcellular location">
    <subcellularLocation>
        <location evidence="1 5 6">Nucleus</location>
    </subcellularLocation>
</comment>
<dbReference type="PROSITE" id="PS00027">
    <property type="entry name" value="HOMEOBOX_1"/>
    <property type="match status" value="1"/>
</dbReference>
<dbReference type="InterPro" id="IPR009057">
    <property type="entry name" value="Homeodomain-like_sf"/>
</dbReference>
<evidence type="ECO:0000259" key="7">
    <source>
        <dbReference type="PROSITE" id="PS50071"/>
    </source>
</evidence>
<evidence type="ECO:0000256" key="3">
    <source>
        <dbReference type="ARBA" id="ARBA00023155"/>
    </source>
</evidence>
<evidence type="ECO:0000256" key="4">
    <source>
        <dbReference type="ARBA" id="ARBA00023242"/>
    </source>
</evidence>
<dbReference type="InterPro" id="IPR050877">
    <property type="entry name" value="EMX-VAX-Noto_Homeobox_TFs"/>
</dbReference>
<dbReference type="PANTHER" id="PTHR24339:SF28">
    <property type="entry name" value="E5-RELATED"/>
    <property type="match status" value="1"/>
</dbReference>
<feature type="domain" description="Homeobox" evidence="7">
    <location>
        <begin position="128"/>
        <end position="188"/>
    </location>
</feature>
<evidence type="ECO:0000256" key="5">
    <source>
        <dbReference type="PROSITE-ProRule" id="PRU00108"/>
    </source>
</evidence>
<reference evidence="8 9" key="1">
    <citation type="submission" date="2022-05" db="EMBL/GenBank/DDBJ databases">
        <authorList>
            <consortium name="Genoscope - CEA"/>
            <person name="William W."/>
        </authorList>
    </citation>
    <scope>NUCLEOTIDE SEQUENCE [LARGE SCALE GENOMIC DNA]</scope>
</reference>
<dbReference type="PROSITE" id="PS50071">
    <property type="entry name" value="HOMEOBOX_2"/>
    <property type="match status" value="1"/>
</dbReference>
<evidence type="ECO:0000313" key="8">
    <source>
        <dbReference type="EMBL" id="CAH3029926.1"/>
    </source>
</evidence>
<keyword evidence="4 5" id="KW-0539">Nucleus</keyword>
<dbReference type="Proteomes" id="UP001159427">
    <property type="component" value="Unassembled WGS sequence"/>
</dbReference>
<keyword evidence="3 5" id="KW-0371">Homeobox</keyword>
<protein>
    <recommendedName>
        <fullName evidence="7">Homeobox domain-containing protein</fullName>
    </recommendedName>
</protein>
<evidence type="ECO:0000256" key="6">
    <source>
        <dbReference type="RuleBase" id="RU000682"/>
    </source>
</evidence>
<name>A0ABN8MPA1_9CNID</name>
<evidence type="ECO:0000256" key="1">
    <source>
        <dbReference type="ARBA" id="ARBA00004123"/>
    </source>
</evidence>
<dbReference type="Gene3D" id="1.10.10.60">
    <property type="entry name" value="Homeodomain-like"/>
    <property type="match status" value="1"/>
</dbReference>
<dbReference type="InterPro" id="IPR017970">
    <property type="entry name" value="Homeobox_CS"/>
</dbReference>
<feature type="DNA-binding region" description="Homeobox" evidence="5">
    <location>
        <begin position="130"/>
        <end position="189"/>
    </location>
</feature>
<keyword evidence="2 5" id="KW-0238">DNA-binding</keyword>
<dbReference type="InterPro" id="IPR001356">
    <property type="entry name" value="HD"/>
</dbReference>
<dbReference type="SUPFAM" id="SSF46689">
    <property type="entry name" value="Homeodomain-like"/>
    <property type="match status" value="1"/>
</dbReference>
<dbReference type="PANTHER" id="PTHR24339">
    <property type="entry name" value="HOMEOBOX PROTEIN EMX-RELATED"/>
    <property type="match status" value="1"/>
</dbReference>
<proteinExistence type="predicted"/>
<dbReference type="PRINTS" id="PR00024">
    <property type="entry name" value="HOMEOBOX"/>
</dbReference>
<keyword evidence="9" id="KW-1185">Reference proteome</keyword>